<dbReference type="Pfam" id="PF02518">
    <property type="entry name" value="HATPase_c"/>
    <property type="match status" value="1"/>
</dbReference>
<dbReference type="Pfam" id="PF13188">
    <property type="entry name" value="PAS_8"/>
    <property type="match status" value="1"/>
</dbReference>
<dbReference type="InterPro" id="IPR003594">
    <property type="entry name" value="HATPase_dom"/>
</dbReference>
<dbReference type="PANTHER" id="PTHR43711">
    <property type="entry name" value="TWO-COMPONENT HISTIDINE KINASE"/>
    <property type="match status" value="1"/>
</dbReference>
<evidence type="ECO:0000313" key="16">
    <source>
        <dbReference type="Proteomes" id="UP000768462"/>
    </source>
</evidence>
<keyword evidence="8" id="KW-0418">Kinase</keyword>
<keyword evidence="11" id="KW-0472">Membrane</keyword>
<evidence type="ECO:0000256" key="4">
    <source>
        <dbReference type="ARBA" id="ARBA00022475"/>
    </source>
</evidence>
<dbReference type="CDD" id="cd00082">
    <property type="entry name" value="HisKA"/>
    <property type="match status" value="1"/>
</dbReference>
<dbReference type="InterPro" id="IPR004358">
    <property type="entry name" value="Sig_transdc_His_kin-like_C"/>
</dbReference>
<dbReference type="NCBIfam" id="TIGR00229">
    <property type="entry name" value="sensory_box"/>
    <property type="match status" value="2"/>
</dbReference>
<proteinExistence type="predicted"/>
<evidence type="ECO:0000259" key="14">
    <source>
        <dbReference type="PROSITE" id="PS50113"/>
    </source>
</evidence>
<dbReference type="InterPro" id="IPR000014">
    <property type="entry name" value="PAS"/>
</dbReference>
<evidence type="ECO:0000259" key="12">
    <source>
        <dbReference type="PROSITE" id="PS50109"/>
    </source>
</evidence>
<keyword evidence="9" id="KW-0067">ATP-binding</keyword>
<evidence type="ECO:0000313" key="15">
    <source>
        <dbReference type="EMBL" id="MBE6060218.1"/>
    </source>
</evidence>
<reference evidence="15" key="1">
    <citation type="submission" date="2019-04" db="EMBL/GenBank/DDBJ databases">
        <title>Evolution of Biomass-Degrading Anaerobic Consortia Revealed by Metagenomics.</title>
        <authorList>
            <person name="Peng X."/>
        </authorList>
    </citation>
    <scope>NUCLEOTIDE SEQUENCE</scope>
    <source>
        <strain evidence="15">SIG254</strain>
    </source>
</reference>
<dbReference type="AlphaFoldDB" id="A0A927W478"/>
<gene>
    <name evidence="15" type="ORF">E7215_08610</name>
</gene>
<dbReference type="Proteomes" id="UP000768462">
    <property type="component" value="Unassembled WGS sequence"/>
</dbReference>
<dbReference type="SUPFAM" id="SSF47384">
    <property type="entry name" value="Homodimeric domain of signal transducing histidine kinase"/>
    <property type="match status" value="1"/>
</dbReference>
<evidence type="ECO:0000256" key="7">
    <source>
        <dbReference type="ARBA" id="ARBA00022741"/>
    </source>
</evidence>
<keyword evidence="6" id="KW-0808">Transferase</keyword>
<comment type="catalytic activity">
    <reaction evidence="1">
        <text>ATP + protein L-histidine = ADP + protein N-phospho-L-histidine.</text>
        <dbReference type="EC" id="2.7.13.3"/>
    </reaction>
</comment>
<evidence type="ECO:0000256" key="9">
    <source>
        <dbReference type="ARBA" id="ARBA00022840"/>
    </source>
</evidence>
<evidence type="ECO:0000259" key="13">
    <source>
        <dbReference type="PROSITE" id="PS50112"/>
    </source>
</evidence>
<dbReference type="SUPFAM" id="SSF55785">
    <property type="entry name" value="PYP-like sensor domain (PAS domain)"/>
    <property type="match status" value="2"/>
</dbReference>
<dbReference type="Pfam" id="PF00512">
    <property type="entry name" value="HisKA"/>
    <property type="match status" value="1"/>
</dbReference>
<dbReference type="Gene3D" id="3.30.450.20">
    <property type="entry name" value="PAS domain"/>
    <property type="match status" value="2"/>
</dbReference>
<evidence type="ECO:0000256" key="3">
    <source>
        <dbReference type="ARBA" id="ARBA00012438"/>
    </source>
</evidence>
<dbReference type="PANTHER" id="PTHR43711:SF26">
    <property type="entry name" value="SENSOR HISTIDINE KINASE RCSC"/>
    <property type="match status" value="1"/>
</dbReference>
<evidence type="ECO:0000256" key="6">
    <source>
        <dbReference type="ARBA" id="ARBA00022679"/>
    </source>
</evidence>
<feature type="domain" description="PAC" evidence="14">
    <location>
        <begin position="182"/>
        <end position="234"/>
    </location>
</feature>
<dbReference type="InterPro" id="IPR050736">
    <property type="entry name" value="Sensor_HK_Regulatory"/>
</dbReference>
<feature type="domain" description="PAS" evidence="13">
    <location>
        <begin position="409"/>
        <end position="479"/>
    </location>
</feature>
<dbReference type="InterPro" id="IPR036097">
    <property type="entry name" value="HisK_dim/P_sf"/>
</dbReference>
<protein>
    <recommendedName>
        <fullName evidence="3">histidine kinase</fullName>
        <ecNumber evidence="3">2.7.13.3</ecNumber>
    </recommendedName>
</protein>
<dbReference type="CDD" id="cd00130">
    <property type="entry name" value="PAS"/>
    <property type="match status" value="2"/>
</dbReference>
<dbReference type="FunFam" id="3.30.565.10:FF:000023">
    <property type="entry name" value="PAS domain-containing sensor histidine kinase"/>
    <property type="match status" value="1"/>
</dbReference>
<sequence length="805" mass="93775">MEQVFNSLDDMILVVDSKEKVLFANSKLIERFELNEKDLQKSYRDIALQQDRDILSELICNFEMYTNRVLEYTLSLQGLGKIHCDVNVNKGMWCGESAFFVTLKEKEIYSKKNLEILLDKLPYSMWMKDVEGKYIYANTQYVKNLDVDKDRVIGSYDWNFCDEDQCDYSSETDHEVIIDKRPILYERAIHNSEGNMWLETYKAPILDQYGEVKYIIGVSRDITFNKKIESELLDSHKQFYALSEVVSNGYNESSGRFDNLKEDIIQKLGADAINIWAYDDKAGKLNCKCYLGKYNEIDIDNIEFPITYEELDRLFVEEGGEGLKPLCDRKNYPNKDILEKKGVKFVGVYKLEYNNRIIGVMNFLYSEIDGKKLNNHNFIKVLCNQIAVIIKNDILSKEIKLELKKRMETESELQLFLDTAIDLMVIIGENGNHRKLNSGWEKTLGWSKEELLKMKWTDIIHPEDLELKNEFIKKLKTEEKIMSFKIRLMCKNGDSKWIQWNSRYLKSRGISICTGKDVTEQHQLEEQRKNYEEAIKLEKIKGEFFSNISHEFKTPLNIILTTMQLINSNIEKERIRADKGVALKRYMNSIKQNSYRLLRLVNNLIDITKIDAGYYKLQLENHNIVNVVEDITISVAQYVENKGIELIFDTEIEEEIIACDPDKIERIMLNLLSNAIKYTKVNGRIEVYLGIEDEKVFISVMDNGEGIENEKVNLVFNRFIQVDDTSERRYEGSGIGLSLVKSLIEMHGGNINVTSKVGEGTKFTFYLPIRIVEMEEGEKDHVPHKSEMISSKVEKCNIEFSDIYN</sequence>
<dbReference type="Pfam" id="PF08448">
    <property type="entry name" value="PAS_4"/>
    <property type="match status" value="1"/>
</dbReference>
<dbReference type="SMART" id="SM00388">
    <property type="entry name" value="HisKA"/>
    <property type="match status" value="1"/>
</dbReference>
<evidence type="ECO:0000256" key="1">
    <source>
        <dbReference type="ARBA" id="ARBA00000085"/>
    </source>
</evidence>
<dbReference type="PRINTS" id="PR00344">
    <property type="entry name" value="BCTRLSENSOR"/>
</dbReference>
<dbReference type="EC" id="2.7.13.3" evidence="3"/>
<dbReference type="GO" id="GO:0005886">
    <property type="term" value="C:plasma membrane"/>
    <property type="evidence" value="ECO:0007669"/>
    <property type="project" value="UniProtKB-SubCell"/>
</dbReference>
<dbReference type="Gene3D" id="1.10.287.130">
    <property type="match status" value="1"/>
</dbReference>
<name>A0A927W478_9CLOT</name>
<dbReference type="SMART" id="SM00091">
    <property type="entry name" value="PAS"/>
    <property type="match status" value="3"/>
</dbReference>
<dbReference type="InterPro" id="IPR013656">
    <property type="entry name" value="PAS_4"/>
</dbReference>
<evidence type="ECO:0000256" key="2">
    <source>
        <dbReference type="ARBA" id="ARBA00004236"/>
    </source>
</evidence>
<feature type="domain" description="PAS" evidence="13">
    <location>
        <begin position="110"/>
        <end position="154"/>
    </location>
</feature>
<dbReference type="PROSITE" id="PS50112">
    <property type="entry name" value="PAS"/>
    <property type="match status" value="3"/>
</dbReference>
<dbReference type="InterPro" id="IPR003661">
    <property type="entry name" value="HisK_dim/P_dom"/>
</dbReference>
<dbReference type="GO" id="GO:0000155">
    <property type="term" value="F:phosphorelay sensor kinase activity"/>
    <property type="evidence" value="ECO:0007669"/>
    <property type="project" value="InterPro"/>
</dbReference>
<dbReference type="PROSITE" id="PS50113">
    <property type="entry name" value="PAC"/>
    <property type="match status" value="1"/>
</dbReference>
<evidence type="ECO:0000256" key="11">
    <source>
        <dbReference type="ARBA" id="ARBA00023136"/>
    </source>
</evidence>
<keyword evidence="4" id="KW-1003">Cell membrane</keyword>
<keyword evidence="10" id="KW-0902">Two-component regulatory system</keyword>
<organism evidence="15 16">
    <name type="scientific">Clostridium sulfidigenes</name>
    <dbReference type="NCBI Taxonomy" id="318464"/>
    <lineage>
        <taxon>Bacteria</taxon>
        <taxon>Bacillati</taxon>
        <taxon>Bacillota</taxon>
        <taxon>Clostridia</taxon>
        <taxon>Eubacteriales</taxon>
        <taxon>Clostridiaceae</taxon>
        <taxon>Clostridium</taxon>
    </lineage>
</organism>
<dbReference type="PROSITE" id="PS50109">
    <property type="entry name" value="HIS_KIN"/>
    <property type="match status" value="1"/>
</dbReference>
<dbReference type="Gene3D" id="3.30.565.10">
    <property type="entry name" value="Histidine kinase-like ATPase, C-terminal domain"/>
    <property type="match status" value="1"/>
</dbReference>
<dbReference type="InterPro" id="IPR005467">
    <property type="entry name" value="His_kinase_dom"/>
</dbReference>
<dbReference type="InterPro" id="IPR000700">
    <property type="entry name" value="PAS-assoc_C"/>
</dbReference>
<dbReference type="SUPFAM" id="SSF55874">
    <property type="entry name" value="ATPase domain of HSP90 chaperone/DNA topoisomerase II/histidine kinase"/>
    <property type="match status" value="1"/>
</dbReference>
<dbReference type="InterPro" id="IPR035965">
    <property type="entry name" value="PAS-like_dom_sf"/>
</dbReference>
<feature type="domain" description="PAS" evidence="13">
    <location>
        <begin position="1"/>
        <end position="39"/>
    </location>
</feature>
<comment type="caution">
    <text evidence="15">The sequence shown here is derived from an EMBL/GenBank/DDBJ whole genome shotgun (WGS) entry which is preliminary data.</text>
</comment>
<accession>A0A927W478</accession>
<feature type="domain" description="Histidine kinase" evidence="12">
    <location>
        <begin position="547"/>
        <end position="771"/>
    </location>
</feature>
<evidence type="ECO:0000256" key="10">
    <source>
        <dbReference type="ARBA" id="ARBA00023012"/>
    </source>
</evidence>
<comment type="subcellular location">
    <subcellularLocation>
        <location evidence="2">Cell membrane</location>
    </subcellularLocation>
</comment>
<dbReference type="SMART" id="SM00387">
    <property type="entry name" value="HATPase_c"/>
    <property type="match status" value="1"/>
</dbReference>
<dbReference type="EMBL" id="SVCM01000094">
    <property type="protein sequence ID" value="MBE6060218.1"/>
    <property type="molecule type" value="Genomic_DNA"/>
</dbReference>
<keyword evidence="7" id="KW-0547">Nucleotide-binding</keyword>
<dbReference type="InterPro" id="IPR013655">
    <property type="entry name" value="PAS_fold_3"/>
</dbReference>
<dbReference type="InterPro" id="IPR036890">
    <property type="entry name" value="HATPase_C_sf"/>
</dbReference>
<keyword evidence="5" id="KW-0597">Phosphoprotein</keyword>
<dbReference type="Pfam" id="PF08447">
    <property type="entry name" value="PAS_3"/>
    <property type="match status" value="1"/>
</dbReference>
<evidence type="ECO:0000256" key="8">
    <source>
        <dbReference type="ARBA" id="ARBA00022777"/>
    </source>
</evidence>
<dbReference type="GO" id="GO:0005524">
    <property type="term" value="F:ATP binding"/>
    <property type="evidence" value="ECO:0007669"/>
    <property type="project" value="UniProtKB-KW"/>
</dbReference>
<evidence type="ECO:0000256" key="5">
    <source>
        <dbReference type="ARBA" id="ARBA00022553"/>
    </source>
</evidence>